<accession>A0A2P5BLC5</accession>
<dbReference type="Proteomes" id="UP000237105">
    <property type="component" value="Unassembled WGS sequence"/>
</dbReference>
<protein>
    <submittedName>
        <fullName evidence="1">Uncharacterized protein</fullName>
    </submittedName>
</protein>
<comment type="caution">
    <text evidence="1">The sequence shown here is derived from an EMBL/GenBank/DDBJ whole genome shotgun (WGS) entry which is preliminary data.</text>
</comment>
<organism evidence="1 2">
    <name type="scientific">Parasponia andersonii</name>
    <name type="common">Sponia andersonii</name>
    <dbReference type="NCBI Taxonomy" id="3476"/>
    <lineage>
        <taxon>Eukaryota</taxon>
        <taxon>Viridiplantae</taxon>
        <taxon>Streptophyta</taxon>
        <taxon>Embryophyta</taxon>
        <taxon>Tracheophyta</taxon>
        <taxon>Spermatophyta</taxon>
        <taxon>Magnoliopsida</taxon>
        <taxon>eudicotyledons</taxon>
        <taxon>Gunneridae</taxon>
        <taxon>Pentapetalae</taxon>
        <taxon>rosids</taxon>
        <taxon>fabids</taxon>
        <taxon>Rosales</taxon>
        <taxon>Cannabaceae</taxon>
        <taxon>Parasponia</taxon>
    </lineage>
</organism>
<keyword evidence="2" id="KW-1185">Reference proteome</keyword>
<feature type="non-terminal residue" evidence="1">
    <location>
        <position position="108"/>
    </location>
</feature>
<sequence length="108" mass="12039">MPFANSSHNFSNRMPAFLSLSSSLRTLEKEDFISESSRDSFRCRLSERFLNFFSSSSSSRTDCTAALIRSCSMLFLTSLSFVTCFIKSSICSLSDCFSCSNSLILACE</sequence>
<evidence type="ECO:0000313" key="2">
    <source>
        <dbReference type="Proteomes" id="UP000237105"/>
    </source>
</evidence>
<evidence type="ECO:0000313" key="1">
    <source>
        <dbReference type="EMBL" id="PON49588.1"/>
    </source>
</evidence>
<dbReference type="EMBL" id="JXTB01000258">
    <property type="protein sequence ID" value="PON49588.1"/>
    <property type="molecule type" value="Genomic_DNA"/>
</dbReference>
<reference evidence="2" key="1">
    <citation type="submission" date="2016-06" db="EMBL/GenBank/DDBJ databases">
        <title>Parallel loss of symbiosis genes in relatives of nitrogen-fixing non-legume Parasponia.</title>
        <authorList>
            <person name="Van Velzen R."/>
            <person name="Holmer R."/>
            <person name="Bu F."/>
            <person name="Rutten L."/>
            <person name="Van Zeijl A."/>
            <person name="Liu W."/>
            <person name="Santuari L."/>
            <person name="Cao Q."/>
            <person name="Sharma T."/>
            <person name="Shen D."/>
            <person name="Roswanjaya Y."/>
            <person name="Wardhani T."/>
            <person name="Kalhor M.S."/>
            <person name="Jansen J."/>
            <person name="Van den Hoogen J."/>
            <person name="Gungor B."/>
            <person name="Hartog M."/>
            <person name="Hontelez J."/>
            <person name="Verver J."/>
            <person name="Yang W.-C."/>
            <person name="Schijlen E."/>
            <person name="Repin R."/>
            <person name="Schilthuizen M."/>
            <person name="Schranz E."/>
            <person name="Heidstra R."/>
            <person name="Miyata K."/>
            <person name="Fedorova E."/>
            <person name="Kohlen W."/>
            <person name="Bisseling T."/>
            <person name="Smit S."/>
            <person name="Geurts R."/>
        </authorList>
    </citation>
    <scope>NUCLEOTIDE SEQUENCE [LARGE SCALE GENOMIC DNA]</scope>
    <source>
        <strain evidence="2">cv. WU1-14</strain>
    </source>
</reference>
<dbReference type="OrthoDB" id="10373188at2759"/>
<name>A0A2P5BLC5_PARAD</name>
<gene>
    <name evidence="1" type="ORF">PanWU01x14_229040</name>
</gene>
<dbReference type="AlphaFoldDB" id="A0A2P5BLC5"/>
<proteinExistence type="predicted"/>